<keyword evidence="2" id="KW-0413">Isomerase</keyword>
<dbReference type="Gene3D" id="3.30.429.10">
    <property type="entry name" value="Macrophage Migration Inhibitory Factor"/>
    <property type="match status" value="1"/>
</dbReference>
<comment type="similarity">
    <text evidence="1">Belongs to the 4-oxalocrotonate tautomerase family.</text>
</comment>
<evidence type="ECO:0000313" key="5">
    <source>
        <dbReference type="Proteomes" id="UP000219331"/>
    </source>
</evidence>
<evidence type="ECO:0000256" key="1">
    <source>
        <dbReference type="ARBA" id="ARBA00006723"/>
    </source>
</evidence>
<dbReference type="Pfam" id="PF01361">
    <property type="entry name" value="Tautomerase"/>
    <property type="match status" value="1"/>
</dbReference>
<dbReference type="InterPro" id="IPR014347">
    <property type="entry name" value="Tautomerase/MIF_sf"/>
</dbReference>
<evidence type="ECO:0000313" key="4">
    <source>
        <dbReference type="EMBL" id="SOB89544.1"/>
    </source>
</evidence>
<dbReference type="PANTHER" id="PTHR35530">
    <property type="entry name" value="TAUTOMERASE-RELATED"/>
    <property type="match status" value="1"/>
</dbReference>
<gene>
    <name evidence="4" type="ORF">SAMN05421512_101292</name>
</gene>
<dbReference type="AlphaFoldDB" id="A0A285R6P5"/>
<evidence type="ECO:0000259" key="3">
    <source>
        <dbReference type="Pfam" id="PF01361"/>
    </source>
</evidence>
<dbReference type="PANTHER" id="PTHR35530:SF1">
    <property type="entry name" value="2-HYDROXYMUCONATE TAUTOMERASE"/>
    <property type="match status" value="1"/>
</dbReference>
<accession>A0A285R6P5</accession>
<organism evidence="4 5">
    <name type="scientific">Stappia indica</name>
    <dbReference type="NCBI Taxonomy" id="538381"/>
    <lineage>
        <taxon>Bacteria</taxon>
        <taxon>Pseudomonadati</taxon>
        <taxon>Pseudomonadota</taxon>
        <taxon>Alphaproteobacteria</taxon>
        <taxon>Hyphomicrobiales</taxon>
        <taxon>Stappiaceae</taxon>
        <taxon>Stappia</taxon>
    </lineage>
</organism>
<name>A0A285R6P5_9HYPH</name>
<reference evidence="4 5" key="1">
    <citation type="submission" date="2017-08" db="EMBL/GenBank/DDBJ databases">
        <authorList>
            <person name="de Groot N.N."/>
        </authorList>
    </citation>
    <scope>NUCLEOTIDE SEQUENCE [LARGE SCALE GENOMIC DNA]</scope>
    <source>
        <strain evidence="4 5">USBA 352</strain>
    </source>
</reference>
<dbReference type="InterPro" id="IPR004370">
    <property type="entry name" value="4-OT-like_dom"/>
</dbReference>
<dbReference type="Proteomes" id="UP000219331">
    <property type="component" value="Unassembled WGS sequence"/>
</dbReference>
<dbReference type="EMBL" id="OBML01000001">
    <property type="protein sequence ID" value="SOB89544.1"/>
    <property type="molecule type" value="Genomic_DNA"/>
</dbReference>
<feature type="domain" description="4-oxalocrotonate tautomerase-like" evidence="3">
    <location>
        <begin position="2"/>
        <end position="60"/>
    </location>
</feature>
<protein>
    <submittedName>
        <fullName evidence="4">4-oxalocrotonate tautomerase</fullName>
    </submittedName>
</protein>
<evidence type="ECO:0000256" key="2">
    <source>
        <dbReference type="ARBA" id="ARBA00023235"/>
    </source>
</evidence>
<keyword evidence="5" id="KW-1185">Reference proteome</keyword>
<dbReference type="OrthoDB" id="8635217at2"/>
<sequence>MPIVDMKMLEGFSQDQKEAMYAEVTDALCRTLGCRPDQVRIMVSDLATGDFAIAGKSVAAMRKASPSS</sequence>
<dbReference type="GO" id="GO:0016853">
    <property type="term" value="F:isomerase activity"/>
    <property type="evidence" value="ECO:0007669"/>
    <property type="project" value="UniProtKB-KW"/>
</dbReference>
<dbReference type="SUPFAM" id="SSF55331">
    <property type="entry name" value="Tautomerase/MIF"/>
    <property type="match status" value="1"/>
</dbReference>
<proteinExistence type="inferred from homology"/>